<feature type="transmembrane region" description="Helical" evidence="19">
    <location>
        <begin position="761"/>
        <end position="779"/>
    </location>
</feature>
<feature type="transmembrane region" description="Helical" evidence="19">
    <location>
        <begin position="175"/>
        <end position="198"/>
    </location>
</feature>
<comment type="cofactor">
    <cofactor evidence="2">
        <name>Mn(2+)</name>
        <dbReference type="ChEBI" id="CHEBI:29035"/>
    </cofactor>
</comment>
<dbReference type="Pfam" id="PF00211">
    <property type="entry name" value="Guanylate_cyc"/>
    <property type="match status" value="2"/>
</dbReference>
<gene>
    <name evidence="22" type="primary">LOC100210301</name>
</gene>
<feature type="transmembrane region" description="Helical" evidence="19">
    <location>
        <begin position="115"/>
        <end position="137"/>
    </location>
</feature>
<feature type="transmembrane region" description="Helical" evidence="19">
    <location>
        <begin position="636"/>
        <end position="659"/>
    </location>
</feature>
<reference evidence="22" key="1">
    <citation type="submission" date="2025-08" db="UniProtKB">
        <authorList>
            <consortium name="RefSeq"/>
        </authorList>
    </citation>
    <scope>IDENTIFICATION</scope>
</reference>
<keyword evidence="15" id="KW-0325">Glycoprotein</keyword>
<dbReference type="PANTHER" id="PTHR45627:SF16">
    <property type="entry name" value="ADENYLATE CYCLASE"/>
    <property type="match status" value="1"/>
</dbReference>
<keyword evidence="6 19" id="KW-0812">Transmembrane</keyword>
<feature type="transmembrane region" description="Helical" evidence="19">
    <location>
        <begin position="210"/>
        <end position="236"/>
    </location>
</feature>
<comment type="catalytic activity">
    <reaction evidence="1 17">
        <text>ATP = 3',5'-cyclic AMP + diphosphate</text>
        <dbReference type="Rhea" id="RHEA:15389"/>
        <dbReference type="ChEBI" id="CHEBI:30616"/>
        <dbReference type="ChEBI" id="CHEBI:33019"/>
        <dbReference type="ChEBI" id="CHEBI:58165"/>
        <dbReference type="EC" id="4.6.1.1"/>
    </reaction>
</comment>
<evidence type="ECO:0000256" key="12">
    <source>
        <dbReference type="ARBA" id="ARBA00022989"/>
    </source>
</evidence>
<dbReference type="InterPro" id="IPR030672">
    <property type="entry name" value="Adcy"/>
</dbReference>
<dbReference type="Proteomes" id="UP001652625">
    <property type="component" value="Chromosome 11"/>
</dbReference>
<dbReference type="SUPFAM" id="SSF55073">
    <property type="entry name" value="Nucleotide cyclase"/>
    <property type="match status" value="2"/>
</dbReference>
<dbReference type="InterPro" id="IPR009398">
    <property type="entry name" value="Adcy_conserved_dom"/>
</dbReference>
<evidence type="ECO:0000256" key="8">
    <source>
        <dbReference type="ARBA" id="ARBA00022737"/>
    </source>
</evidence>
<name>A0ABM4CSS4_HYDVU</name>
<evidence type="ECO:0000256" key="15">
    <source>
        <dbReference type="ARBA" id="ARBA00023180"/>
    </source>
</evidence>
<comment type="similarity">
    <text evidence="17 18">Belongs to the adenylyl cyclase class-4/guanylyl cyclase family.</text>
</comment>
<keyword evidence="12 19" id="KW-1133">Transmembrane helix</keyword>
<evidence type="ECO:0000256" key="9">
    <source>
        <dbReference type="ARBA" id="ARBA00022741"/>
    </source>
</evidence>
<protein>
    <recommendedName>
        <fullName evidence="5 17">adenylate cyclase</fullName>
        <ecNumber evidence="5 17">4.6.1.1</ecNumber>
    </recommendedName>
</protein>
<dbReference type="PANTHER" id="PTHR45627">
    <property type="entry name" value="ADENYLATE CYCLASE TYPE 1"/>
    <property type="match status" value="1"/>
</dbReference>
<evidence type="ECO:0000256" key="5">
    <source>
        <dbReference type="ARBA" id="ARBA00012201"/>
    </source>
</evidence>
<keyword evidence="21" id="KW-1185">Reference proteome</keyword>
<dbReference type="EC" id="4.6.1.1" evidence="5 17"/>
<feature type="transmembrane region" description="Helical" evidence="19">
    <location>
        <begin position="149"/>
        <end position="169"/>
    </location>
</feature>
<keyword evidence="10 17" id="KW-0067">ATP-binding</keyword>
<organism evidence="21 22">
    <name type="scientific">Hydra vulgaris</name>
    <name type="common">Hydra</name>
    <name type="synonym">Hydra attenuata</name>
    <dbReference type="NCBI Taxonomy" id="6087"/>
    <lineage>
        <taxon>Eukaryota</taxon>
        <taxon>Metazoa</taxon>
        <taxon>Cnidaria</taxon>
        <taxon>Hydrozoa</taxon>
        <taxon>Hydroidolina</taxon>
        <taxon>Anthoathecata</taxon>
        <taxon>Aplanulata</taxon>
        <taxon>Hydridae</taxon>
        <taxon>Hydra</taxon>
    </lineage>
</organism>
<dbReference type="Gene3D" id="3.30.70.1230">
    <property type="entry name" value="Nucleotide cyclase"/>
    <property type="match status" value="2"/>
</dbReference>
<feature type="transmembrane region" description="Helical" evidence="19">
    <location>
        <begin position="665"/>
        <end position="684"/>
    </location>
</feature>
<keyword evidence="14 17" id="KW-0472">Membrane</keyword>
<dbReference type="Pfam" id="PF06327">
    <property type="entry name" value="Adcy_cons_dom"/>
    <property type="match status" value="1"/>
</dbReference>
<dbReference type="InterPro" id="IPR018297">
    <property type="entry name" value="A/G_cyclase_CS"/>
</dbReference>
<evidence type="ECO:0000256" key="11">
    <source>
        <dbReference type="ARBA" id="ARBA00022842"/>
    </source>
</evidence>
<evidence type="ECO:0000256" key="10">
    <source>
        <dbReference type="ARBA" id="ARBA00022840"/>
    </source>
</evidence>
<keyword evidence="16 17" id="KW-0456">Lyase</keyword>
<evidence type="ECO:0000256" key="13">
    <source>
        <dbReference type="ARBA" id="ARBA00022998"/>
    </source>
</evidence>
<evidence type="ECO:0000259" key="20">
    <source>
        <dbReference type="PROSITE" id="PS50125"/>
    </source>
</evidence>
<feature type="transmembrane region" description="Helical" evidence="19">
    <location>
        <begin position="256"/>
        <end position="274"/>
    </location>
</feature>
<feature type="domain" description="Guanylate cyclase" evidence="20">
    <location>
        <begin position="346"/>
        <end position="473"/>
    </location>
</feature>
<evidence type="ECO:0000313" key="21">
    <source>
        <dbReference type="Proteomes" id="UP001652625"/>
    </source>
</evidence>
<dbReference type="Pfam" id="PF16214">
    <property type="entry name" value="AC_N"/>
    <property type="match status" value="1"/>
</dbReference>
<keyword evidence="13 17" id="KW-0115">cAMP biosynthesis</keyword>
<feature type="transmembrane region" description="Helical" evidence="19">
    <location>
        <begin position="786"/>
        <end position="805"/>
    </location>
</feature>
<evidence type="ECO:0000256" key="6">
    <source>
        <dbReference type="ARBA" id="ARBA00022692"/>
    </source>
</evidence>
<evidence type="ECO:0000256" key="18">
    <source>
        <dbReference type="RuleBase" id="RU000405"/>
    </source>
</evidence>
<dbReference type="CDD" id="cd07302">
    <property type="entry name" value="CHD"/>
    <property type="match status" value="2"/>
</dbReference>
<evidence type="ECO:0000256" key="3">
    <source>
        <dbReference type="ARBA" id="ARBA00001946"/>
    </source>
</evidence>
<dbReference type="InterPro" id="IPR032628">
    <property type="entry name" value="AC_N"/>
</dbReference>
<comment type="subcellular location">
    <subcellularLocation>
        <location evidence="4">Membrane</location>
        <topology evidence="4">Multi-pass membrane protein</topology>
    </subcellularLocation>
</comment>
<dbReference type="PIRSF" id="PIRSF039050">
    <property type="entry name" value="Ade_cyc"/>
    <property type="match status" value="1"/>
</dbReference>
<evidence type="ECO:0000256" key="4">
    <source>
        <dbReference type="ARBA" id="ARBA00004141"/>
    </source>
</evidence>
<keyword evidence="11 17" id="KW-0460">Magnesium</keyword>
<comment type="cofactor">
    <cofactor evidence="3 17">
        <name>Mg(2+)</name>
        <dbReference type="ChEBI" id="CHEBI:18420"/>
    </cofactor>
</comment>
<dbReference type="RefSeq" id="XP_065664959.1">
    <property type="nucleotide sequence ID" value="XM_065808887.1"/>
</dbReference>
<feature type="domain" description="Guanylate cyclase" evidence="20">
    <location>
        <begin position="909"/>
        <end position="1049"/>
    </location>
</feature>
<keyword evidence="9 17" id="KW-0547">Nucleotide-binding</keyword>
<evidence type="ECO:0000256" key="14">
    <source>
        <dbReference type="ARBA" id="ARBA00023136"/>
    </source>
</evidence>
<keyword evidence="8" id="KW-0677">Repeat</keyword>
<dbReference type="PROSITE" id="PS00452">
    <property type="entry name" value="GUANYLATE_CYCLASE_1"/>
    <property type="match status" value="1"/>
</dbReference>
<evidence type="ECO:0000313" key="22">
    <source>
        <dbReference type="RefSeq" id="XP_065664959.1"/>
    </source>
</evidence>
<evidence type="ECO:0000256" key="7">
    <source>
        <dbReference type="ARBA" id="ARBA00022723"/>
    </source>
</evidence>
<evidence type="ECO:0000256" key="16">
    <source>
        <dbReference type="ARBA" id="ARBA00023239"/>
    </source>
</evidence>
<evidence type="ECO:0000256" key="19">
    <source>
        <dbReference type="SAM" id="Phobius"/>
    </source>
</evidence>
<dbReference type="InterPro" id="IPR029787">
    <property type="entry name" value="Nucleotide_cyclase"/>
</dbReference>
<dbReference type="InterPro" id="IPR001054">
    <property type="entry name" value="A/G_cyclase"/>
</dbReference>
<dbReference type="SMART" id="SM00044">
    <property type="entry name" value="CYCc"/>
    <property type="match status" value="2"/>
</dbReference>
<evidence type="ECO:0000256" key="17">
    <source>
        <dbReference type="PIRNR" id="PIRNR039050"/>
    </source>
</evidence>
<dbReference type="PROSITE" id="PS50125">
    <property type="entry name" value="GUANYLATE_CYCLASE_2"/>
    <property type="match status" value="2"/>
</dbReference>
<evidence type="ECO:0000256" key="2">
    <source>
        <dbReference type="ARBA" id="ARBA00001936"/>
    </source>
</evidence>
<comment type="function">
    <text evidence="17">Catalyzes the formation of the signaling molecule cAMP in response to G-protein signaling.</text>
</comment>
<accession>A0ABM4CSS4</accession>
<sequence>MSRSILPQKSICPLKEKNTIVSKKDTSEINDNCDLFLVRKSLAPSTSSIMSKSNHKVENFSEENTFDDEDQEKVTIITLKTPIFSNNNFLKSVSFPSERIATLYKKYFFHLNQNYMNWFLIILISVALVDIGINFSFKIRETPYTYSHGIYLIAKVLVLVVLLSLINWMDSSGKLLMAVSYVLVILNCLDIVFNLLFLPKSMSGPLASTIFFIYMTYVMLPLEIRVSIFCGVLFTLTHLVTSLTSKSTENVVPVTIGYVLICIVTNVAGIFTHYPSEKSQRQGFLETREFVEARLNLQRENQEQERLLLSVLPRHVAMEMKADIEVEQDQTTQFSKIYIQRHTNVSILFADIEGFTLLASQCTAHELVKTLNELFARFDQLAEKNHCMRIKILGDCYYCVSGLPEPRPNHANCCIAMGLDVIDAISVVRERTGVKLNMRVGVHSGKVHCGVLGLRKWQYDVWSNDVTIATHMESGGLPGRIHITEAVYKEIKDDYEIEEGHGYQRDSYLKENNINSFFIKSPTTDEKSAFNSNLKNKTREEWTEEPIMNLQPFSKKFFENVEVDGAADMKEKKMRERLGMVEQETLPEDEVNEFLEKAINARSVDHLKREHVRPIFLKFKKKEFEKKYIEETDYMIVPDMIFLGILFLFVICINITVLPRSKGRLYLYMVIFFLLVFIVLLISIHRLKKFENFFELKRINLQTLYQCGSYFVIFLIYIAAISNLFFCPEERIIFEQCKNISNESIIKPPAINSKYCQYPQFISYMMFLVMIAIAVFLHIKSIVKSILLGTLGFTYLLLVCLKYKNLFEWHDTVFSCNKAVEHTPLLVETICMTLYLLFSLCCYSYLHEQISRLDFLWKAQATQERDEMEDKRKYNKKLLYNILPAHVAEHFLQSKDNEELYAQACVSVAVLFSNICNFSEFYLELDANGDGMECLRVLNQIIVDFDSLLSEKRFKSVEKIKTIGETYMAAAGLNIQSCEELQTLEHVEALATFSMEMRNTLEDMNKNAFNTFEMKSGLNFGPVVAGVIGARKPQYDIWGDTVNVASRMYSTGKPNCIQVTQSVYNLLSKRGYTFECRGLVPVKGKGKMVTYWLKGKEVSYVAST</sequence>
<dbReference type="GeneID" id="100210301"/>
<proteinExistence type="inferred from homology"/>
<keyword evidence="7 17" id="KW-0479">Metal-binding</keyword>
<evidence type="ECO:0000256" key="1">
    <source>
        <dbReference type="ARBA" id="ARBA00001593"/>
    </source>
</evidence>
<feature type="transmembrane region" description="Helical" evidence="19">
    <location>
        <begin position="704"/>
        <end position="726"/>
    </location>
</feature>
<feature type="transmembrane region" description="Helical" evidence="19">
    <location>
        <begin position="825"/>
        <end position="846"/>
    </location>
</feature>